<protein>
    <submittedName>
        <fullName evidence="1">Fis family transcriptional regulator</fullName>
    </submittedName>
</protein>
<keyword evidence="2" id="KW-1185">Reference proteome</keyword>
<dbReference type="Gene3D" id="3.30.70.1200">
    <property type="entry name" value="Crispr-associated protein, domain 1"/>
    <property type="match status" value="1"/>
</dbReference>
<dbReference type="Proteomes" id="UP000028006">
    <property type="component" value="Unassembled WGS sequence"/>
</dbReference>
<dbReference type="SUPFAM" id="SSF117987">
    <property type="entry name" value="CRISPR-associated protein"/>
    <property type="match status" value="2"/>
</dbReference>
<dbReference type="Gene3D" id="3.30.70.1210">
    <property type="entry name" value="Crispr-associated protein, domain 2"/>
    <property type="match status" value="1"/>
</dbReference>
<dbReference type="SMART" id="SM01101">
    <property type="entry name" value="CRISPR_assoc"/>
    <property type="match status" value="1"/>
</dbReference>
<dbReference type="eggNOG" id="ENOG5032RWI">
    <property type="taxonomic scope" value="Bacteria"/>
</dbReference>
<dbReference type="CDD" id="cd09727">
    <property type="entry name" value="Cas6_I-E"/>
    <property type="match status" value="1"/>
</dbReference>
<accession>A0A081N4M4</accession>
<dbReference type="InterPro" id="IPR010179">
    <property type="entry name" value="CRISPR-assoc_prot_Cse3"/>
</dbReference>
<dbReference type="NCBIfam" id="TIGR01907">
    <property type="entry name" value="casE_Cse3"/>
    <property type="match status" value="1"/>
</dbReference>
<dbReference type="RefSeq" id="WP_034876184.1">
    <property type="nucleotide sequence ID" value="NZ_JOKG01000003.1"/>
</dbReference>
<name>A0A081N4M4_9GAMM</name>
<gene>
    <name evidence="1" type="ORF">GZ77_13475</name>
</gene>
<dbReference type="EMBL" id="JOKG01000003">
    <property type="protein sequence ID" value="KEQ13397.1"/>
    <property type="molecule type" value="Genomic_DNA"/>
</dbReference>
<reference evidence="1 2" key="1">
    <citation type="submission" date="2014-06" db="EMBL/GenBank/DDBJ databases">
        <title>Whole Genome Sequences of Three Symbiotic Endozoicomonas Bacteria.</title>
        <authorList>
            <person name="Neave M.J."/>
            <person name="Apprill A."/>
            <person name="Voolstra C.R."/>
        </authorList>
    </citation>
    <scope>NUCLEOTIDE SEQUENCE [LARGE SCALE GENOMIC DNA]</scope>
    <source>
        <strain evidence="1 2">LMG 24815</strain>
    </source>
</reference>
<organism evidence="1 2">
    <name type="scientific">Endozoicomonas montiporae</name>
    <dbReference type="NCBI Taxonomy" id="1027273"/>
    <lineage>
        <taxon>Bacteria</taxon>
        <taxon>Pseudomonadati</taxon>
        <taxon>Pseudomonadota</taxon>
        <taxon>Gammaproteobacteria</taxon>
        <taxon>Oceanospirillales</taxon>
        <taxon>Endozoicomonadaceae</taxon>
        <taxon>Endozoicomonas</taxon>
    </lineage>
</organism>
<sequence>MYLSKVVLKARDSYEQHQAIWSLFPNVPERKRDHLFRIEQTNRSNSTVLLQSSTEPESNEHVKVLACKPFQPEVLAGAYYKFKLLGYPTRRLNQSRKIIEIKDPDERVQWLQRKLSGANVTVTAMDSFLVPYKNNTQSRFVCFEGILQVTDKAQIDRALVMGIGRKKHAGAGLLSLARSGQEQ</sequence>
<evidence type="ECO:0000313" key="1">
    <source>
        <dbReference type="EMBL" id="KEQ13397.1"/>
    </source>
</evidence>
<dbReference type="Pfam" id="PF08798">
    <property type="entry name" value="CRISPR_assoc"/>
    <property type="match status" value="1"/>
</dbReference>
<dbReference type="AlphaFoldDB" id="A0A081N4M4"/>
<comment type="caution">
    <text evidence="1">The sequence shown here is derived from an EMBL/GenBank/DDBJ whole genome shotgun (WGS) entry which is preliminary data.</text>
</comment>
<evidence type="ECO:0000313" key="2">
    <source>
        <dbReference type="Proteomes" id="UP000028006"/>
    </source>
</evidence>
<proteinExistence type="predicted"/>